<protein>
    <recommendedName>
        <fullName evidence="3">DUF4124 domain-containing protein</fullName>
    </recommendedName>
</protein>
<sequence length="381" mass="41978">MRRLKEYCKLGVIGCISCALSISLVQAEIYKWKDASGRWQFSDKAPDTKAPVTTVGGSQDPRAESAEPASVDEDHDLQAKLTARYKPSTTIEKVTLAVVGVESVLGQGSGFFVSDTGYIITNRHVVRPEADGNSEKIRAAQVENEKILAERRRELEAERAELRIYEKKIRDYKSDIDRRSESSSKQLALDDYLAHQRQYDARRRQLDSYQSSYDEVAEQHRREMADYNFNSSLAGAAKRFKIYLKDDTQLQANLILVSSEHDLALLKVDGYRTPSLPTGNDAAAQQGNPVFAVGSPLGMRDSVTSGIITRRQKDYLVTDARILPGNSGGPLLNQAGEVIGVNTLKFAQTAVAEGFGLAIPVSVVTTAFDRYLPAPVASNSQ</sequence>
<name>A0ABP7P237_9GAMM</name>
<reference evidence="5" key="1">
    <citation type="journal article" date="2019" name="Int. J. Syst. Evol. Microbiol.">
        <title>The Global Catalogue of Microorganisms (GCM) 10K type strain sequencing project: providing services to taxonomists for standard genome sequencing and annotation.</title>
        <authorList>
            <consortium name="The Broad Institute Genomics Platform"/>
            <consortium name="The Broad Institute Genome Sequencing Center for Infectious Disease"/>
            <person name="Wu L."/>
            <person name="Ma J."/>
        </authorList>
    </citation>
    <scope>NUCLEOTIDE SEQUENCE [LARGE SCALE GENOMIC DNA]</scope>
    <source>
        <strain evidence="5">JCM 17555</strain>
    </source>
</reference>
<dbReference type="Pfam" id="PF13365">
    <property type="entry name" value="Trypsin_2"/>
    <property type="match status" value="1"/>
</dbReference>
<dbReference type="PANTHER" id="PTHR22939:SF129">
    <property type="entry name" value="SERINE PROTEASE HTRA2, MITOCHONDRIAL"/>
    <property type="match status" value="1"/>
</dbReference>
<evidence type="ECO:0000256" key="1">
    <source>
        <dbReference type="SAM" id="Coils"/>
    </source>
</evidence>
<feature type="coiled-coil region" evidence="1">
    <location>
        <begin position="148"/>
        <end position="175"/>
    </location>
</feature>
<dbReference type="EMBL" id="BAABBO010000007">
    <property type="protein sequence ID" value="GAA3957941.1"/>
    <property type="molecule type" value="Genomic_DNA"/>
</dbReference>
<dbReference type="InterPro" id="IPR043504">
    <property type="entry name" value="Peptidase_S1_PA_chymotrypsin"/>
</dbReference>
<dbReference type="PANTHER" id="PTHR22939">
    <property type="entry name" value="SERINE PROTEASE FAMILY S1C HTRA-RELATED"/>
    <property type="match status" value="1"/>
</dbReference>
<feature type="domain" description="DUF4124" evidence="3">
    <location>
        <begin position="17"/>
        <end position="69"/>
    </location>
</feature>
<keyword evidence="1" id="KW-0175">Coiled coil</keyword>
<organism evidence="4 5">
    <name type="scientific">Allohahella marinimesophila</name>
    <dbReference type="NCBI Taxonomy" id="1054972"/>
    <lineage>
        <taxon>Bacteria</taxon>
        <taxon>Pseudomonadati</taxon>
        <taxon>Pseudomonadota</taxon>
        <taxon>Gammaproteobacteria</taxon>
        <taxon>Oceanospirillales</taxon>
        <taxon>Hahellaceae</taxon>
        <taxon>Allohahella</taxon>
    </lineage>
</organism>
<accession>A0ABP7P237</accession>
<dbReference type="InterPro" id="IPR025392">
    <property type="entry name" value="DUF4124"/>
</dbReference>
<dbReference type="SUPFAM" id="SSF50494">
    <property type="entry name" value="Trypsin-like serine proteases"/>
    <property type="match status" value="1"/>
</dbReference>
<gene>
    <name evidence="4" type="ORF">GCM10022278_15540</name>
</gene>
<dbReference type="Gene3D" id="2.40.10.10">
    <property type="entry name" value="Trypsin-like serine proteases"/>
    <property type="match status" value="1"/>
</dbReference>
<dbReference type="Proteomes" id="UP001501337">
    <property type="component" value="Unassembled WGS sequence"/>
</dbReference>
<feature type="region of interest" description="Disordered" evidence="2">
    <location>
        <begin position="42"/>
        <end position="73"/>
    </location>
</feature>
<comment type="caution">
    <text evidence="4">The sequence shown here is derived from an EMBL/GenBank/DDBJ whole genome shotgun (WGS) entry which is preliminary data.</text>
</comment>
<evidence type="ECO:0000259" key="3">
    <source>
        <dbReference type="Pfam" id="PF13511"/>
    </source>
</evidence>
<keyword evidence="5" id="KW-1185">Reference proteome</keyword>
<dbReference type="Pfam" id="PF13511">
    <property type="entry name" value="DUF4124"/>
    <property type="match status" value="1"/>
</dbReference>
<dbReference type="Gene3D" id="2.40.10.120">
    <property type="match status" value="1"/>
</dbReference>
<dbReference type="RefSeq" id="WP_344804998.1">
    <property type="nucleotide sequence ID" value="NZ_BAABBO010000007.1"/>
</dbReference>
<evidence type="ECO:0000313" key="5">
    <source>
        <dbReference type="Proteomes" id="UP001501337"/>
    </source>
</evidence>
<evidence type="ECO:0000256" key="2">
    <source>
        <dbReference type="SAM" id="MobiDB-lite"/>
    </source>
</evidence>
<dbReference type="InterPro" id="IPR009003">
    <property type="entry name" value="Peptidase_S1_PA"/>
</dbReference>
<evidence type="ECO:0000313" key="4">
    <source>
        <dbReference type="EMBL" id="GAA3957941.1"/>
    </source>
</evidence>
<proteinExistence type="predicted"/>